<dbReference type="EMBL" id="LCWV01000007">
    <property type="protein sequence ID" value="PWI71405.1"/>
    <property type="molecule type" value="Genomic_DNA"/>
</dbReference>
<feature type="compositionally biased region" description="Polar residues" evidence="1">
    <location>
        <begin position="37"/>
        <end position="60"/>
    </location>
</feature>
<feature type="region of interest" description="Disordered" evidence="1">
    <location>
        <begin position="1"/>
        <end position="60"/>
    </location>
</feature>
<organism evidence="2 3">
    <name type="scientific">Purpureocillium lilacinum</name>
    <name type="common">Paecilomyces lilacinus</name>
    <dbReference type="NCBI Taxonomy" id="33203"/>
    <lineage>
        <taxon>Eukaryota</taxon>
        <taxon>Fungi</taxon>
        <taxon>Dikarya</taxon>
        <taxon>Ascomycota</taxon>
        <taxon>Pezizomycotina</taxon>
        <taxon>Sordariomycetes</taxon>
        <taxon>Hypocreomycetidae</taxon>
        <taxon>Hypocreales</taxon>
        <taxon>Ophiocordycipitaceae</taxon>
        <taxon>Purpureocillium</taxon>
    </lineage>
</organism>
<evidence type="ECO:0000313" key="3">
    <source>
        <dbReference type="Proteomes" id="UP000245956"/>
    </source>
</evidence>
<dbReference type="AlphaFoldDB" id="A0A2U3EA75"/>
<feature type="compositionally biased region" description="Basic and acidic residues" evidence="1">
    <location>
        <begin position="1"/>
        <end position="14"/>
    </location>
</feature>
<feature type="compositionally biased region" description="Basic residues" evidence="1">
    <location>
        <begin position="15"/>
        <end position="27"/>
    </location>
</feature>
<sequence>MEWRVEARSPDPKHPAGHIHPPIHRPSMHWAGPSPSPSDRQTAWAASSSAQLETPRNFNSHSVLPFRPHAATTPSFDLPAESTDDCFVCPASDGSRFEPPTPAVLAPGLPVPLRIDDKATGA</sequence>
<reference evidence="2 3" key="1">
    <citation type="journal article" date="2016" name="Front. Microbiol.">
        <title>Genome and transcriptome sequences reveal the specific parasitism of the nematophagous Purpureocillium lilacinum 36-1.</title>
        <authorList>
            <person name="Xie J."/>
            <person name="Li S."/>
            <person name="Mo C."/>
            <person name="Xiao X."/>
            <person name="Peng D."/>
            <person name="Wang G."/>
            <person name="Xiao Y."/>
        </authorList>
    </citation>
    <scope>NUCLEOTIDE SEQUENCE [LARGE SCALE GENOMIC DNA]</scope>
    <source>
        <strain evidence="2 3">36-1</strain>
    </source>
</reference>
<evidence type="ECO:0000313" key="2">
    <source>
        <dbReference type="EMBL" id="PWI71405.1"/>
    </source>
</evidence>
<evidence type="ECO:0000256" key="1">
    <source>
        <dbReference type="SAM" id="MobiDB-lite"/>
    </source>
</evidence>
<accession>A0A2U3EA75</accession>
<comment type="caution">
    <text evidence="2">The sequence shown here is derived from an EMBL/GenBank/DDBJ whole genome shotgun (WGS) entry which is preliminary data.</text>
</comment>
<protein>
    <submittedName>
        <fullName evidence="2">Uncharacterized protein</fullName>
    </submittedName>
</protein>
<name>A0A2U3EA75_PURLI</name>
<gene>
    <name evidence="2" type="ORF">PCL_11499</name>
</gene>
<proteinExistence type="predicted"/>
<dbReference type="Proteomes" id="UP000245956">
    <property type="component" value="Unassembled WGS sequence"/>
</dbReference>